<feature type="active site" description="Proton donor" evidence="6">
    <location>
        <position position="528"/>
    </location>
</feature>
<dbReference type="EC" id="3.2.1.22" evidence="2 5"/>
<reference evidence="10 11" key="1">
    <citation type="submission" date="2016-10" db="EMBL/GenBank/DDBJ databases">
        <authorList>
            <person name="de Groot N.N."/>
        </authorList>
    </citation>
    <scope>NUCLEOTIDE SEQUENCE [LARGE SCALE GENOMIC DNA]</scope>
    <source>
        <strain evidence="10 11">CGMCC 1.6134</strain>
    </source>
</reference>
<dbReference type="CDD" id="cd14791">
    <property type="entry name" value="GH36"/>
    <property type="match status" value="1"/>
</dbReference>
<evidence type="ECO:0000259" key="8">
    <source>
        <dbReference type="Pfam" id="PF16874"/>
    </source>
</evidence>
<dbReference type="Gene3D" id="3.20.20.70">
    <property type="entry name" value="Aldolase class I"/>
    <property type="match status" value="1"/>
</dbReference>
<dbReference type="Gene3D" id="2.70.98.60">
    <property type="entry name" value="alpha-galactosidase from lactobacil brevis"/>
    <property type="match status" value="1"/>
</dbReference>
<dbReference type="PIRSF" id="PIRSF005536">
    <property type="entry name" value="Agal"/>
    <property type="match status" value="1"/>
</dbReference>
<evidence type="ECO:0000256" key="2">
    <source>
        <dbReference type="ARBA" id="ARBA00012755"/>
    </source>
</evidence>
<dbReference type="FunFam" id="3.20.20.70:FF:000118">
    <property type="entry name" value="Alpha-galactosidase"/>
    <property type="match status" value="1"/>
</dbReference>
<organism evidence="10 11">
    <name type="scientific">Salibacterium qingdaonense</name>
    <dbReference type="NCBI Taxonomy" id="266892"/>
    <lineage>
        <taxon>Bacteria</taxon>
        <taxon>Bacillati</taxon>
        <taxon>Bacillota</taxon>
        <taxon>Bacilli</taxon>
        <taxon>Bacillales</taxon>
        <taxon>Bacillaceae</taxon>
    </lineage>
</organism>
<keyword evidence="4 5" id="KW-0326">Glycosidase</keyword>
<comment type="catalytic activity">
    <reaction evidence="1 5">
        <text>Hydrolysis of terminal, non-reducing alpha-D-galactose residues in alpha-D-galactosides, including galactose oligosaccharides, galactomannans and galactolipids.</text>
        <dbReference type="EC" id="3.2.1.22"/>
    </reaction>
</comment>
<dbReference type="InterPro" id="IPR050985">
    <property type="entry name" value="Alpha-glycosidase_related"/>
</dbReference>
<feature type="binding site" evidence="7">
    <location>
        <position position="180"/>
    </location>
    <ligand>
        <name>substrate</name>
    </ligand>
</feature>
<proteinExistence type="inferred from homology"/>
<feature type="active site" description="Nucleophile" evidence="6">
    <location>
        <position position="458"/>
    </location>
</feature>
<dbReference type="InterPro" id="IPR013780">
    <property type="entry name" value="Glyco_hydro_b"/>
</dbReference>
<keyword evidence="11" id="KW-1185">Reference proteome</keyword>
<feature type="binding site" evidence="7">
    <location>
        <position position="528"/>
    </location>
    <ligand>
        <name>substrate</name>
    </ligand>
</feature>
<accession>A0A1I4NT47</accession>
<dbReference type="InterPro" id="IPR002252">
    <property type="entry name" value="Glyco_hydro_36"/>
</dbReference>
<dbReference type="OrthoDB" id="9758822at2"/>
<keyword evidence="3 5" id="KW-0378">Hydrolase</keyword>
<dbReference type="InterPro" id="IPR038417">
    <property type="entry name" value="Alpga-gal_N_sf"/>
</dbReference>
<evidence type="ECO:0000256" key="4">
    <source>
        <dbReference type="ARBA" id="ARBA00023295"/>
    </source>
</evidence>
<dbReference type="InterPro" id="IPR031705">
    <property type="entry name" value="Glyco_hydro_36_C"/>
</dbReference>
<evidence type="ECO:0000256" key="3">
    <source>
        <dbReference type="ARBA" id="ARBA00022801"/>
    </source>
</evidence>
<dbReference type="Pfam" id="PF16874">
    <property type="entry name" value="Glyco_hydro_36C"/>
    <property type="match status" value="1"/>
</dbReference>
<feature type="binding site" evidence="7">
    <location>
        <begin position="456"/>
        <end position="460"/>
    </location>
    <ligand>
        <name>substrate</name>
    </ligand>
</feature>
<dbReference type="EMBL" id="FOTY01000020">
    <property type="protein sequence ID" value="SFM18671.1"/>
    <property type="molecule type" value="Genomic_DNA"/>
</dbReference>
<evidence type="ECO:0000256" key="5">
    <source>
        <dbReference type="PIRNR" id="PIRNR005536"/>
    </source>
</evidence>
<dbReference type="InterPro" id="IPR013785">
    <property type="entry name" value="Aldolase_TIM"/>
</dbReference>
<dbReference type="STRING" id="266892.SAMN04488054_12036"/>
<dbReference type="InterPro" id="IPR031704">
    <property type="entry name" value="Glyco_hydro_36_N"/>
</dbReference>
<dbReference type="GO" id="GO:0004557">
    <property type="term" value="F:alpha-galactosidase activity"/>
    <property type="evidence" value="ECO:0007669"/>
    <property type="project" value="UniProtKB-UniRule"/>
</dbReference>
<dbReference type="PANTHER" id="PTHR43053">
    <property type="entry name" value="GLYCOSIDASE FAMILY 31"/>
    <property type="match status" value="1"/>
</dbReference>
<feature type="domain" description="Glycosyl hydrolase family 36 N-terminal" evidence="9">
    <location>
        <begin position="29"/>
        <end position="262"/>
    </location>
</feature>
<feature type="domain" description="Glycosyl hydrolase family 36 C-terminal" evidence="8">
    <location>
        <begin position="632"/>
        <end position="704"/>
    </location>
</feature>
<dbReference type="PRINTS" id="PR00743">
    <property type="entry name" value="GLHYDRLASE36"/>
</dbReference>
<dbReference type="Pfam" id="PF16875">
    <property type="entry name" value="Glyco_hydro_36N"/>
    <property type="match status" value="1"/>
</dbReference>
<feature type="binding site" evidence="7">
    <location>
        <begin position="346"/>
        <end position="347"/>
    </location>
    <ligand>
        <name>substrate</name>
    </ligand>
</feature>
<protein>
    <recommendedName>
        <fullName evidence="2 5">Alpha-galactosidase</fullName>
        <ecNumber evidence="2 5">3.2.1.22</ecNumber>
    </recommendedName>
</protein>
<feature type="binding site" evidence="7">
    <location>
        <position position="423"/>
    </location>
    <ligand>
        <name>substrate</name>
    </ligand>
</feature>
<dbReference type="Pfam" id="PF02065">
    <property type="entry name" value="Melibiase"/>
    <property type="match status" value="1"/>
</dbReference>
<evidence type="ECO:0000313" key="10">
    <source>
        <dbReference type="EMBL" id="SFM18671.1"/>
    </source>
</evidence>
<evidence type="ECO:0000259" key="9">
    <source>
        <dbReference type="Pfam" id="PF16875"/>
    </source>
</evidence>
<comment type="similarity">
    <text evidence="5">Belongs to the glycosyl hydrolase.</text>
</comment>
<name>A0A1I4NT47_9BACI</name>
<dbReference type="AlphaFoldDB" id="A0A1I4NT47"/>
<feature type="binding site" evidence="7">
    <location>
        <position position="506"/>
    </location>
    <ligand>
        <name>substrate</name>
    </ligand>
</feature>
<evidence type="ECO:0000256" key="7">
    <source>
        <dbReference type="PIRSR" id="PIRSR005536-2"/>
    </source>
</evidence>
<evidence type="ECO:0000256" key="6">
    <source>
        <dbReference type="PIRSR" id="PIRSR005536-1"/>
    </source>
</evidence>
<evidence type="ECO:0000313" key="11">
    <source>
        <dbReference type="Proteomes" id="UP000199668"/>
    </source>
</evidence>
<dbReference type="InterPro" id="IPR017853">
    <property type="entry name" value="GH"/>
</dbReference>
<evidence type="ECO:0000256" key="1">
    <source>
        <dbReference type="ARBA" id="ARBA00001255"/>
    </source>
</evidence>
<dbReference type="PANTHER" id="PTHR43053:SF3">
    <property type="entry name" value="ALPHA-GALACTOSIDASE C-RELATED"/>
    <property type="match status" value="1"/>
</dbReference>
<dbReference type="GO" id="GO:0016052">
    <property type="term" value="P:carbohydrate catabolic process"/>
    <property type="evidence" value="ECO:0007669"/>
    <property type="project" value="InterPro"/>
</dbReference>
<dbReference type="SUPFAM" id="SSF51445">
    <property type="entry name" value="(Trans)glycosidases"/>
    <property type="match status" value="1"/>
</dbReference>
<dbReference type="Gene3D" id="2.60.40.1180">
    <property type="entry name" value="Golgi alpha-mannosidase II"/>
    <property type="match status" value="1"/>
</dbReference>
<dbReference type="RefSeq" id="WP_090927567.1">
    <property type="nucleotide sequence ID" value="NZ_FOTY01000020.1"/>
</dbReference>
<dbReference type="Proteomes" id="UP000199668">
    <property type="component" value="Unassembled WGS sequence"/>
</dbReference>
<gene>
    <name evidence="10" type="ORF">SAMN04488054_12036</name>
</gene>
<sequence length="709" mass="81225">MGIFQLKNEQRLVLETKETAYVIDIHKHGHLQHVYWGEKLPETADYEALQSIVFSPSSFEATRGVMGYDYIPWGEMVYTEPTLKASSASGERGFKWEYAGLDIAAEDSGKQQVVIKLQDSLGRYQVDVTYDVFRQDDIIARSQTITNIKGEALYIEAARSMQVSLPPASWYNLSHLAGKWVGEFQLIQEEIREGRKTIDSRRGNTSHHANPWFAIDQGAGEDSGDVWFGHLAYSGNWDLHVEKDAHGFIHVCGGINDFDFMKVLQPGESFPTPVFYLGYTSKGFTGMSHQAHRFQRKHIMPEPHREAERKVLYNSWEATYFDVSEENQKALADEAATIGCERFVVDDGWFGKRNSDQSSLGDWEVNQDKFPNGLDPLISYVKEKGMDFGIWLEPEMVNKDSRLFQEHPEWVYHFATKDQTTARNQLVLQFGREDVRTYVKNMLDKLLGSSDISFIKWDMNRSLSEVGRIGAGVGEQKQLWHEHVEGLYDVFDYIKNAYPHVLVETCSGGGGRIDLGVLQRTDQFWTSDNTDARDRLSIQRGCSYAYHQKTMMCWVTDSPNWLNQRTVPLKYRFHSAMMGGLGIGGNLHEWTKEEKEEAAHWITFYKHIRPVIQEGLAYRLTATHPKKETEIMQYVREDGSRSVVFLLENGLSFGPHPVQVKVKGLDENARYYSSDGTTATGAFWMNHGLIWPLNEEYQCEIIELSKVED</sequence>